<reference evidence="1" key="2">
    <citation type="journal article" date="2015" name="Fish Shellfish Immunol.">
        <title>Early steps in the European eel (Anguilla anguilla)-Vibrio vulnificus interaction in the gills: Role of the RtxA13 toxin.</title>
        <authorList>
            <person name="Callol A."/>
            <person name="Pajuelo D."/>
            <person name="Ebbesson L."/>
            <person name="Teles M."/>
            <person name="MacKenzie S."/>
            <person name="Amaro C."/>
        </authorList>
    </citation>
    <scope>NUCLEOTIDE SEQUENCE</scope>
</reference>
<dbReference type="AlphaFoldDB" id="A0A0E9PG72"/>
<accession>A0A0E9PG72</accession>
<proteinExistence type="predicted"/>
<dbReference type="EMBL" id="GBXM01105038">
    <property type="protein sequence ID" value="JAH03539.1"/>
    <property type="molecule type" value="Transcribed_RNA"/>
</dbReference>
<name>A0A0E9PG72_ANGAN</name>
<sequence length="44" mass="5103">MRTCVFQMGNIICKASQWPKFPRSAARKQLLLKQDKDRCVCCSL</sequence>
<protein>
    <submittedName>
        <fullName evidence="1">Uncharacterized protein</fullName>
    </submittedName>
</protein>
<organism evidence="1">
    <name type="scientific">Anguilla anguilla</name>
    <name type="common">European freshwater eel</name>
    <name type="synonym">Muraena anguilla</name>
    <dbReference type="NCBI Taxonomy" id="7936"/>
    <lineage>
        <taxon>Eukaryota</taxon>
        <taxon>Metazoa</taxon>
        <taxon>Chordata</taxon>
        <taxon>Craniata</taxon>
        <taxon>Vertebrata</taxon>
        <taxon>Euteleostomi</taxon>
        <taxon>Actinopterygii</taxon>
        <taxon>Neopterygii</taxon>
        <taxon>Teleostei</taxon>
        <taxon>Anguilliformes</taxon>
        <taxon>Anguillidae</taxon>
        <taxon>Anguilla</taxon>
    </lineage>
</organism>
<reference evidence="1" key="1">
    <citation type="submission" date="2014-11" db="EMBL/GenBank/DDBJ databases">
        <authorList>
            <person name="Amaro Gonzalez C."/>
        </authorList>
    </citation>
    <scope>NUCLEOTIDE SEQUENCE</scope>
</reference>
<evidence type="ECO:0000313" key="1">
    <source>
        <dbReference type="EMBL" id="JAH03539.1"/>
    </source>
</evidence>